<reference evidence="6" key="1">
    <citation type="submission" date="2025-08" db="UniProtKB">
        <authorList>
            <consortium name="Ensembl"/>
        </authorList>
    </citation>
    <scope>IDENTIFICATION</scope>
</reference>
<organism evidence="6 7">
    <name type="scientific">Pelusios castaneus</name>
    <name type="common">West African mud turtle</name>
    <dbReference type="NCBI Taxonomy" id="367368"/>
    <lineage>
        <taxon>Eukaryota</taxon>
        <taxon>Metazoa</taxon>
        <taxon>Chordata</taxon>
        <taxon>Craniata</taxon>
        <taxon>Vertebrata</taxon>
        <taxon>Euteleostomi</taxon>
        <taxon>Archelosauria</taxon>
        <taxon>Testudinata</taxon>
        <taxon>Testudines</taxon>
        <taxon>Pleurodira</taxon>
        <taxon>Pelomedusidae</taxon>
        <taxon>Pelusios</taxon>
    </lineage>
</organism>
<feature type="region of interest" description="Disordered" evidence="5">
    <location>
        <begin position="147"/>
        <end position="194"/>
    </location>
</feature>
<evidence type="ECO:0000256" key="3">
    <source>
        <dbReference type="ARBA" id="ARBA00017551"/>
    </source>
</evidence>
<evidence type="ECO:0000256" key="2">
    <source>
        <dbReference type="ARBA" id="ARBA00006524"/>
    </source>
</evidence>
<keyword evidence="7" id="KW-1185">Reference proteome</keyword>
<dbReference type="AlphaFoldDB" id="A0A8C8SU98"/>
<proteinExistence type="inferred from homology"/>
<feature type="compositionally biased region" description="Pro residues" evidence="5">
    <location>
        <begin position="173"/>
        <end position="182"/>
    </location>
</feature>
<feature type="region of interest" description="Disordered" evidence="5">
    <location>
        <begin position="1"/>
        <end position="24"/>
    </location>
</feature>
<name>A0A8C8SU98_9SAUR</name>
<dbReference type="GO" id="GO:0006364">
    <property type="term" value="P:rRNA processing"/>
    <property type="evidence" value="ECO:0007669"/>
    <property type="project" value="UniProtKB-KW"/>
</dbReference>
<dbReference type="Proteomes" id="UP000694393">
    <property type="component" value="Unplaced"/>
</dbReference>
<dbReference type="InterPro" id="IPR019398">
    <property type="entry name" value="Pre-rRNA_process_TSR2"/>
</dbReference>
<dbReference type="Ensembl" id="ENSPCET00000025908.1">
    <property type="protein sequence ID" value="ENSPCEP00000025065.1"/>
    <property type="gene ID" value="ENSPCEG00000018923.1"/>
</dbReference>
<comment type="function">
    <text evidence="1">May be involved in 20S pre-rRNA processing.</text>
</comment>
<evidence type="ECO:0000313" key="6">
    <source>
        <dbReference type="Ensembl" id="ENSPCEP00000025065.1"/>
    </source>
</evidence>
<dbReference type="PANTHER" id="PTHR21250">
    <property type="entry name" value="PRE-RRNA-PROCESSING PROTEIN TSR2 HOMOLOG"/>
    <property type="match status" value="1"/>
</dbReference>
<sequence>MRSALDSYPTAAASPPAPPVMAAPREEARGPFSQGVRAVLDGWAALQIAVENGFGGAHGKEKAEWMVGVVEQYFHSNAALEPEEVEDFLAEVLNNEFDTIVEDGSLAEVSQQLQTLFAQCQRGEGAAVMEAIGRLARRHQEAGRVAAQAQLGEGSSSEEAMEEKEEAMDCSSPTPPPEPPPAEDGWTIVRKKKK</sequence>
<accession>A0A8C8SU98</accession>
<protein>
    <recommendedName>
        <fullName evidence="3">Pre-rRNA-processing protein TSR2 homolog</fullName>
    </recommendedName>
</protein>
<reference evidence="6" key="2">
    <citation type="submission" date="2025-09" db="UniProtKB">
        <authorList>
            <consortium name="Ensembl"/>
        </authorList>
    </citation>
    <scope>IDENTIFICATION</scope>
</reference>
<evidence type="ECO:0000256" key="4">
    <source>
        <dbReference type="ARBA" id="ARBA00022552"/>
    </source>
</evidence>
<keyword evidence="4" id="KW-0698">rRNA processing</keyword>
<comment type="similarity">
    <text evidence="2">Belongs to the TSR2 family.</text>
</comment>
<dbReference type="Pfam" id="PF10273">
    <property type="entry name" value="WGG"/>
    <property type="match status" value="1"/>
</dbReference>
<evidence type="ECO:0000256" key="1">
    <source>
        <dbReference type="ARBA" id="ARBA00002210"/>
    </source>
</evidence>
<feature type="compositionally biased region" description="Acidic residues" evidence="5">
    <location>
        <begin position="159"/>
        <end position="168"/>
    </location>
</feature>
<evidence type="ECO:0000256" key="5">
    <source>
        <dbReference type="SAM" id="MobiDB-lite"/>
    </source>
</evidence>
<evidence type="ECO:0000313" key="7">
    <source>
        <dbReference type="Proteomes" id="UP000694393"/>
    </source>
</evidence>